<name>A0A1M7AUS8_9BACT</name>
<accession>A0A1M7AUS8</accession>
<proteinExistence type="predicted"/>
<dbReference type="OrthoDB" id="661524at2"/>
<dbReference type="AlphaFoldDB" id="A0A1M7AUS8"/>
<dbReference type="Proteomes" id="UP000183947">
    <property type="component" value="Unassembled WGS sequence"/>
</dbReference>
<dbReference type="STRING" id="1121959.SAMN02746009_02775"/>
<reference evidence="2" key="1">
    <citation type="submission" date="2016-11" db="EMBL/GenBank/DDBJ databases">
        <authorList>
            <person name="Varghese N."/>
            <person name="Submissions S."/>
        </authorList>
    </citation>
    <scope>NUCLEOTIDE SEQUENCE [LARGE SCALE GENOMIC DNA]</scope>
    <source>
        <strain evidence="2">DSM 18569</strain>
    </source>
</reference>
<protein>
    <submittedName>
        <fullName evidence="1">Uncharacterized protein</fullName>
    </submittedName>
</protein>
<keyword evidence="2" id="KW-1185">Reference proteome</keyword>
<evidence type="ECO:0000313" key="2">
    <source>
        <dbReference type="Proteomes" id="UP000183947"/>
    </source>
</evidence>
<dbReference type="EMBL" id="FRAS01000015">
    <property type="protein sequence ID" value="SHL46465.1"/>
    <property type="molecule type" value="Genomic_DNA"/>
</dbReference>
<evidence type="ECO:0000313" key="1">
    <source>
        <dbReference type="EMBL" id="SHL46465.1"/>
    </source>
</evidence>
<organism evidence="1 2">
    <name type="scientific">Hymenobacter psychrotolerans DSM 18569</name>
    <dbReference type="NCBI Taxonomy" id="1121959"/>
    <lineage>
        <taxon>Bacteria</taxon>
        <taxon>Pseudomonadati</taxon>
        <taxon>Bacteroidota</taxon>
        <taxon>Cytophagia</taxon>
        <taxon>Cytophagales</taxon>
        <taxon>Hymenobacteraceae</taxon>
        <taxon>Hymenobacter</taxon>
    </lineage>
</organism>
<gene>
    <name evidence="1" type="ORF">SAMN02746009_02775</name>
</gene>
<dbReference type="RefSeq" id="WP_073286118.1">
    <property type="nucleotide sequence ID" value="NZ_FRAS01000015.1"/>
</dbReference>
<sequence length="112" mass="12161">MLPDCDPIKDTSDSLISLEDAVAWTGNYQSQHPNKLRSVYFPKNVFEALLEPDSAKGIRIYLANSIPTGDAVDTMILVGATEDSDLTTEGEYSLYDHGTSSPPCIISSPLSH</sequence>